<keyword evidence="6" id="KW-0479">Metal-binding</keyword>
<dbReference type="PANTHER" id="PTHR43221:SF1">
    <property type="entry name" value="PROTEASE HTPX"/>
    <property type="match status" value="1"/>
</dbReference>
<dbReference type="Proteomes" id="UP001156940">
    <property type="component" value="Unassembled WGS sequence"/>
</dbReference>
<keyword evidence="4" id="KW-0645">Protease</keyword>
<dbReference type="EMBL" id="JARXRM010000024">
    <property type="protein sequence ID" value="MDH5822453.1"/>
    <property type="molecule type" value="Genomic_DNA"/>
</dbReference>
<evidence type="ECO:0000256" key="5">
    <source>
        <dbReference type="ARBA" id="ARBA00022692"/>
    </source>
</evidence>
<sequence>MASTRAHRDLARRLEEQAVRAPRAYLARLALLAALGYGLLLALLAIAFGLPLLMLWHALVNGAGGGPHLAYAVLLPLVFGAVLLRALWIRLGVPEGYVLGPGEAPALQQEVERLRRASGAPPLHGIVIDGELNAAAASVPRALGLLGHRHYLVLGLPLMQLFDREELAAVIAHEFGHFGAGHGRFGGWIYRVRMSWYRVLDGLAGSGFMFSRLLFKFYEWYVPYFNAYSFALARRHEYQADAAAVAAVGPEAAASALIRLELGARRLHGRFWPRLFERARAQGHPPAGVHAPLVEALRADAPADLERVLEAAARDTDPDDTHPTLPQRLAAIAAAPHLRRRGPAAAPALLGATLLAEIERGLDGYWRERHRAQWRERYEAAAPERARLAALEGAGAPTAQEQLEHARLVEALRVDFDAEPLYARLIDAHPDSAMAHYRAGVLALRRGDAALGGARLRRAVALDAGAVRPVLADLETLAGDPDLDAACAETVQALRDELAPAAAELAARDAAAADDELLPHGLDAAALAALAGALAAQPRVARAWLVRKRIEMAEAQAHFVLLLDWRGPVAGEEAGLRQLVAALSLPGSFTAFTGSNERVLARRVRALCGAPVYRKGTR</sequence>
<feature type="domain" description="Peptidase M48" evidence="13">
    <location>
        <begin position="103"/>
        <end position="333"/>
    </location>
</feature>
<dbReference type="GO" id="GO:0008237">
    <property type="term" value="F:metallopeptidase activity"/>
    <property type="evidence" value="ECO:0007669"/>
    <property type="project" value="UniProtKB-KW"/>
</dbReference>
<protein>
    <submittedName>
        <fullName evidence="14">M48 family metalloprotease</fullName>
        <ecNumber evidence="14">3.4.24.-</ecNumber>
    </submittedName>
</protein>
<gene>
    <name evidence="14" type="ORF">QFW77_05545</name>
</gene>
<keyword evidence="3" id="KW-1003">Cell membrane</keyword>
<comment type="cofactor">
    <cofactor evidence="1">
        <name>Zn(2+)</name>
        <dbReference type="ChEBI" id="CHEBI:29105"/>
    </cofactor>
</comment>
<evidence type="ECO:0000256" key="6">
    <source>
        <dbReference type="ARBA" id="ARBA00022723"/>
    </source>
</evidence>
<keyword evidence="9 12" id="KW-1133">Transmembrane helix</keyword>
<dbReference type="PANTHER" id="PTHR43221">
    <property type="entry name" value="PROTEASE HTPX"/>
    <property type="match status" value="1"/>
</dbReference>
<evidence type="ECO:0000256" key="4">
    <source>
        <dbReference type="ARBA" id="ARBA00022670"/>
    </source>
</evidence>
<feature type="transmembrane region" description="Helical" evidence="12">
    <location>
        <begin position="68"/>
        <end position="88"/>
    </location>
</feature>
<reference evidence="14 15" key="1">
    <citation type="submission" date="2023-04" db="EMBL/GenBank/DDBJ databases">
        <title>Luteimonas endophyticus RD2P54.</title>
        <authorList>
            <person name="Sun J.-Q."/>
        </authorList>
    </citation>
    <scope>NUCLEOTIDE SEQUENCE [LARGE SCALE GENOMIC DNA]</scope>
    <source>
        <strain evidence="14 15">RD2P54</strain>
    </source>
</reference>
<dbReference type="RefSeq" id="WP_280573370.1">
    <property type="nucleotide sequence ID" value="NZ_JARXRM010000024.1"/>
</dbReference>
<keyword evidence="5 12" id="KW-0812">Transmembrane</keyword>
<comment type="subcellular location">
    <subcellularLocation>
        <location evidence="2">Cell membrane</location>
        <topology evidence="2">Multi-pass membrane protein</topology>
    </subcellularLocation>
</comment>
<keyword evidence="8" id="KW-0862">Zinc</keyword>
<evidence type="ECO:0000259" key="13">
    <source>
        <dbReference type="Pfam" id="PF01435"/>
    </source>
</evidence>
<evidence type="ECO:0000313" key="14">
    <source>
        <dbReference type="EMBL" id="MDH5822453.1"/>
    </source>
</evidence>
<name>A0ABT6J6J9_9GAMM</name>
<keyword evidence="15" id="KW-1185">Reference proteome</keyword>
<dbReference type="InterPro" id="IPR001915">
    <property type="entry name" value="Peptidase_M48"/>
</dbReference>
<evidence type="ECO:0000256" key="10">
    <source>
        <dbReference type="ARBA" id="ARBA00023049"/>
    </source>
</evidence>
<evidence type="ECO:0000256" key="1">
    <source>
        <dbReference type="ARBA" id="ARBA00001947"/>
    </source>
</evidence>
<dbReference type="EC" id="3.4.24.-" evidence="14"/>
<evidence type="ECO:0000256" key="8">
    <source>
        <dbReference type="ARBA" id="ARBA00022833"/>
    </source>
</evidence>
<dbReference type="InterPro" id="IPR050083">
    <property type="entry name" value="HtpX_protease"/>
</dbReference>
<keyword evidence="10 14" id="KW-0482">Metalloprotease</keyword>
<evidence type="ECO:0000256" key="11">
    <source>
        <dbReference type="ARBA" id="ARBA00023136"/>
    </source>
</evidence>
<evidence type="ECO:0000313" key="15">
    <source>
        <dbReference type="Proteomes" id="UP001156940"/>
    </source>
</evidence>
<feature type="transmembrane region" description="Helical" evidence="12">
    <location>
        <begin position="29"/>
        <end position="56"/>
    </location>
</feature>
<proteinExistence type="predicted"/>
<evidence type="ECO:0000256" key="2">
    <source>
        <dbReference type="ARBA" id="ARBA00004651"/>
    </source>
</evidence>
<evidence type="ECO:0000256" key="7">
    <source>
        <dbReference type="ARBA" id="ARBA00022801"/>
    </source>
</evidence>
<evidence type="ECO:0000256" key="9">
    <source>
        <dbReference type="ARBA" id="ARBA00022989"/>
    </source>
</evidence>
<evidence type="ECO:0000256" key="3">
    <source>
        <dbReference type="ARBA" id="ARBA00022475"/>
    </source>
</evidence>
<keyword evidence="11 12" id="KW-0472">Membrane</keyword>
<keyword evidence="7 14" id="KW-0378">Hydrolase</keyword>
<dbReference type="Pfam" id="PF01435">
    <property type="entry name" value="Peptidase_M48"/>
    <property type="match status" value="1"/>
</dbReference>
<dbReference type="Gene3D" id="3.30.2010.10">
    <property type="entry name" value="Metalloproteases ('zincins'), catalytic domain"/>
    <property type="match status" value="1"/>
</dbReference>
<organism evidence="14 15">
    <name type="scientific">Luteimonas endophytica</name>
    <dbReference type="NCBI Taxonomy" id="3042023"/>
    <lineage>
        <taxon>Bacteria</taxon>
        <taxon>Pseudomonadati</taxon>
        <taxon>Pseudomonadota</taxon>
        <taxon>Gammaproteobacteria</taxon>
        <taxon>Lysobacterales</taxon>
        <taxon>Lysobacteraceae</taxon>
        <taxon>Luteimonas</taxon>
    </lineage>
</organism>
<dbReference type="CDD" id="cd07328">
    <property type="entry name" value="M48_Ste24p_like"/>
    <property type="match status" value="1"/>
</dbReference>
<comment type="caution">
    <text evidence="14">The sequence shown here is derived from an EMBL/GenBank/DDBJ whole genome shotgun (WGS) entry which is preliminary data.</text>
</comment>
<evidence type="ECO:0000256" key="12">
    <source>
        <dbReference type="SAM" id="Phobius"/>
    </source>
</evidence>
<accession>A0ABT6J6J9</accession>